<dbReference type="GO" id="GO:0005739">
    <property type="term" value="C:mitochondrion"/>
    <property type="evidence" value="ECO:0007669"/>
    <property type="project" value="UniProtKB-ARBA"/>
</dbReference>
<dbReference type="EMBL" id="KB299619">
    <property type="protein sequence ID" value="ELU07765.1"/>
    <property type="molecule type" value="Genomic_DNA"/>
</dbReference>
<dbReference type="PROSITE" id="PS50084">
    <property type="entry name" value="KH_TYPE_1"/>
    <property type="match status" value="1"/>
</dbReference>
<dbReference type="HOGENOM" id="CLU_039971_0_0_1"/>
<dbReference type="Gene3D" id="3.30.1370.10">
    <property type="entry name" value="K Homology domain, type 1"/>
    <property type="match status" value="1"/>
</dbReference>
<evidence type="ECO:0000313" key="4">
    <source>
        <dbReference type="EnsemblMetazoa" id="CapteP103276"/>
    </source>
</evidence>
<evidence type="ECO:0000259" key="2">
    <source>
        <dbReference type="PROSITE" id="PS50304"/>
    </source>
</evidence>
<dbReference type="PANTHER" id="PTHR22948">
    <property type="entry name" value="TUDOR DOMAIN CONTAINING PROTEIN"/>
    <property type="match status" value="1"/>
</dbReference>
<dbReference type="GO" id="GO:0003723">
    <property type="term" value="F:RNA binding"/>
    <property type="evidence" value="ECO:0007669"/>
    <property type="project" value="UniProtKB-UniRule"/>
</dbReference>
<dbReference type="PANTHER" id="PTHR22948:SF65">
    <property type="entry name" value="A-KINASE ANCHORING PROTEIN 1"/>
    <property type="match status" value="1"/>
</dbReference>
<dbReference type="OrthoDB" id="10069557at2759"/>
<organism evidence="3">
    <name type="scientific">Capitella teleta</name>
    <name type="common">Polychaete worm</name>
    <dbReference type="NCBI Taxonomy" id="283909"/>
    <lineage>
        <taxon>Eukaryota</taxon>
        <taxon>Metazoa</taxon>
        <taxon>Spiralia</taxon>
        <taxon>Lophotrochozoa</taxon>
        <taxon>Annelida</taxon>
        <taxon>Polychaeta</taxon>
        <taxon>Sedentaria</taxon>
        <taxon>Scolecida</taxon>
        <taxon>Capitellidae</taxon>
        <taxon>Capitella</taxon>
    </lineage>
</organism>
<reference evidence="3 5" key="2">
    <citation type="journal article" date="2013" name="Nature">
        <title>Insights into bilaterian evolution from three spiralian genomes.</title>
        <authorList>
            <person name="Simakov O."/>
            <person name="Marletaz F."/>
            <person name="Cho S.J."/>
            <person name="Edsinger-Gonzales E."/>
            <person name="Havlak P."/>
            <person name="Hellsten U."/>
            <person name="Kuo D.H."/>
            <person name="Larsson T."/>
            <person name="Lv J."/>
            <person name="Arendt D."/>
            <person name="Savage R."/>
            <person name="Osoegawa K."/>
            <person name="de Jong P."/>
            <person name="Grimwood J."/>
            <person name="Chapman J.A."/>
            <person name="Shapiro H."/>
            <person name="Aerts A."/>
            <person name="Otillar R.P."/>
            <person name="Terry A.Y."/>
            <person name="Boore J.L."/>
            <person name="Grigoriev I.V."/>
            <person name="Lindberg D.R."/>
            <person name="Seaver E.C."/>
            <person name="Weisblat D.A."/>
            <person name="Putnam N.H."/>
            <person name="Rokhsar D.S."/>
        </authorList>
    </citation>
    <scope>NUCLEOTIDE SEQUENCE</scope>
    <source>
        <strain evidence="3 5">I ESC-2004</strain>
    </source>
</reference>
<dbReference type="STRING" id="283909.R7UNG2"/>
<dbReference type="InterPro" id="IPR047368">
    <property type="entry name" value="KH-I_AKAP1"/>
</dbReference>
<evidence type="ECO:0000313" key="5">
    <source>
        <dbReference type="Proteomes" id="UP000014760"/>
    </source>
</evidence>
<dbReference type="InterPro" id="IPR036612">
    <property type="entry name" value="KH_dom_type_1_sf"/>
</dbReference>
<dbReference type="SUPFAM" id="SSF54791">
    <property type="entry name" value="Eukaryotic type KH-domain (KH-domain type I)"/>
    <property type="match status" value="1"/>
</dbReference>
<name>R7UNG2_CAPTE</name>
<dbReference type="EnsemblMetazoa" id="CapteT103276">
    <property type="protein sequence ID" value="CapteP103276"/>
    <property type="gene ID" value="CapteG103276"/>
</dbReference>
<accession>R7UNG2</accession>
<dbReference type="CDD" id="cd22395">
    <property type="entry name" value="KH-I_AKAP1"/>
    <property type="match status" value="1"/>
</dbReference>
<dbReference type="CDD" id="cd20407">
    <property type="entry name" value="Tudor_AKAP1"/>
    <property type="match status" value="1"/>
</dbReference>
<dbReference type="PROSITE" id="PS50304">
    <property type="entry name" value="TUDOR"/>
    <property type="match status" value="1"/>
</dbReference>
<protein>
    <recommendedName>
        <fullName evidence="2">Tudor domain-containing protein</fullName>
    </recommendedName>
</protein>
<dbReference type="Gene3D" id="2.40.50.90">
    <property type="match status" value="1"/>
</dbReference>
<dbReference type="InterPro" id="IPR047367">
    <property type="entry name" value="Tudor_AKAP1"/>
</dbReference>
<dbReference type="SUPFAM" id="SSF63748">
    <property type="entry name" value="Tudor/PWWP/MBT"/>
    <property type="match status" value="1"/>
</dbReference>
<dbReference type="Pfam" id="PF00567">
    <property type="entry name" value="TUDOR"/>
    <property type="match status" value="1"/>
</dbReference>
<reference evidence="5" key="1">
    <citation type="submission" date="2012-12" db="EMBL/GenBank/DDBJ databases">
        <authorList>
            <person name="Hellsten U."/>
            <person name="Grimwood J."/>
            <person name="Chapman J.A."/>
            <person name="Shapiro H."/>
            <person name="Aerts A."/>
            <person name="Otillar R.P."/>
            <person name="Terry A.Y."/>
            <person name="Boore J.L."/>
            <person name="Simakov O."/>
            <person name="Marletaz F."/>
            <person name="Cho S.-J."/>
            <person name="Edsinger-Gonzales E."/>
            <person name="Havlak P."/>
            <person name="Kuo D.-H."/>
            <person name="Larsson T."/>
            <person name="Lv J."/>
            <person name="Arendt D."/>
            <person name="Savage R."/>
            <person name="Osoegawa K."/>
            <person name="de Jong P."/>
            <person name="Lindberg D.R."/>
            <person name="Seaver E.C."/>
            <person name="Weisblat D.A."/>
            <person name="Putnam N.H."/>
            <person name="Grigoriev I.V."/>
            <person name="Rokhsar D.S."/>
        </authorList>
    </citation>
    <scope>NUCLEOTIDE SEQUENCE</scope>
    <source>
        <strain evidence="5">I ESC-2004</strain>
    </source>
</reference>
<dbReference type="InterPro" id="IPR004088">
    <property type="entry name" value="KH_dom_type_1"/>
</dbReference>
<evidence type="ECO:0000313" key="3">
    <source>
        <dbReference type="EMBL" id="ELU07765.1"/>
    </source>
</evidence>
<evidence type="ECO:0000256" key="1">
    <source>
        <dbReference type="PROSITE-ProRule" id="PRU00117"/>
    </source>
</evidence>
<reference evidence="4" key="3">
    <citation type="submission" date="2015-06" db="UniProtKB">
        <authorList>
            <consortium name="EnsemblMetazoa"/>
        </authorList>
    </citation>
    <scope>IDENTIFICATION</scope>
</reference>
<dbReference type="OMA" id="MIIRPHH"/>
<dbReference type="SMART" id="SM00333">
    <property type="entry name" value="TUDOR"/>
    <property type="match status" value="1"/>
</dbReference>
<dbReference type="AlphaFoldDB" id="R7UNG2"/>
<keyword evidence="1" id="KW-0694">RNA-binding</keyword>
<dbReference type="EMBL" id="AMQN01001108">
    <property type="status" value="NOT_ANNOTATED_CDS"/>
    <property type="molecule type" value="Genomic_DNA"/>
</dbReference>
<dbReference type="SMART" id="SM00322">
    <property type="entry name" value="KH"/>
    <property type="match status" value="1"/>
</dbReference>
<sequence>MAQIYEFDMPSHLCGMFIGRGGAAIKQLRQKTGVEVLVRPKMLTEEFQLVVLEGSQRQITRALDIIRQKFPKNKFTELDLSPAQPEVPVLQPQLMQLCSLQLNLPDGVSSDVVVSSVVSPNHLFVQQPTHPSFPNLECMNQCMNVCYNQDDSVPPLPRPIEVGIICAAPMYNSWYRAQVVQAYPETDGVDIKYVDYGGYVHVEASTLRQIRSDFTTMPFQSTECYLANVVPPADCAEFAPESAACLEELVQGRLLQAEVVGHEEDGIPYINLYCSDDTRVSRCLSCPRFNAFFYYSSSRSC</sequence>
<dbReference type="InterPro" id="IPR002999">
    <property type="entry name" value="Tudor"/>
</dbReference>
<dbReference type="InterPro" id="IPR035437">
    <property type="entry name" value="SNase_OB-fold_sf"/>
</dbReference>
<dbReference type="InterPro" id="IPR050621">
    <property type="entry name" value="Tudor_domain_containing"/>
</dbReference>
<dbReference type="Proteomes" id="UP000014760">
    <property type="component" value="Unassembled WGS sequence"/>
</dbReference>
<dbReference type="Pfam" id="PF00013">
    <property type="entry name" value="KH_1"/>
    <property type="match status" value="1"/>
</dbReference>
<dbReference type="InterPro" id="IPR004087">
    <property type="entry name" value="KH_dom"/>
</dbReference>
<keyword evidence="5" id="KW-1185">Reference proteome</keyword>
<gene>
    <name evidence="3" type="ORF">CAPTEDRAFT_103276</name>
</gene>
<dbReference type="Gene3D" id="2.30.30.140">
    <property type="match status" value="1"/>
</dbReference>
<feature type="domain" description="Tudor" evidence="2">
    <location>
        <begin position="159"/>
        <end position="217"/>
    </location>
</feature>
<proteinExistence type="predicted"/>